<dbReference type="EMBL" id="JAGVRK010000001">
    <property type="protein sequence ID" value="MBS2968144.1"/>
    <property type="molecule type" value="Genomic_DNA"/>
</dbReference>
<gene>
    <name evidence="1" type="ORF">J9317_05165</name>
</gene>
<name>A0ABS5LBW8_9BACI</name>
<proteinExistence type="predicted"/>
<dbReference type="InterPro" id="IPR020260">
    <property type="entry name" value="Uncharacterised_YueH"/>
</dbReference>
<protein>
    <submittedName>
        <fullName evidence="1">YueH family protein</fullName>
    </submittedName>
</protein>
<reference evidence="1 2" key="1">
    <citation type="submission" date="2021-04" db="EMBL/GenBank/DDBJ databases">
        <title>Metabacillus sp. strain KIGAM252 whole genome sequence.</title>
        <authorList>
            <person name="Seo M.-J."/>
            <person name="Cho E.-S."/>
            <person name="Hwang C.Y."/>
            <person name="Yoon D.J."/>
        </authorList>
    </citation>
    <scope>NUCLEOTIDE SEQUENCE [LARGE SCALE GENOMIC DNA]</scope>
    <source>
        <strain evidence="1 2">KIGAM252</strain>
    </source>
</reference>
<keyword evidence="2" id="KW-1185">Reference proteome</keyword>
<evidence type="ECO:0000313" key="2">
    <source>
        <dbReference type="Proteomes" id="UP000682403"/>
    </source>
</evidence>
<dbReference type="RefSeq" id="WP_211556780.1">
    <property type="nucleotide sequence ID" value="NZ_JAGVRK010000001.1"/>
</dbReference>
<evidence type="ECO:0000313" key="1">
    <source>
        <dbReference type="EMBL" id="MBS2968144.1"/>
    </source>
</evidence>
<comment type="caution">
    <text evidence="1">The sequence shown here is derived from an EMBL/GenBank/DDBJ whole genome shotgun (WGS) entry which is preliminary data.</text>
</comment>
<organism evidence="1 2">
    <name type="scientific">Metabacillus flavus</name>
    <dbReference type="NCBI Taxonomy" id="2823519"/>
    <lineage>
        <taxon>Bacteria</taxon>
        <taxon>Bacillati</taxon>
        <taxon>Bacillota</taxon>
        <taxon>Bacilli</taxon>
        <taxon>Bacillales</taxon>
        <taxon>Bacillaceae</taxon>
        <taxon>Metabacillus</taxon>
    </lineage>
</organism>
<dbReference type="Pfam" id="PF14166">
    <property type="entry name" value="YueH"/>
    <property type="match status" value="1"/>
</dbReference>
<sequence length="88" mass="10050">MNTAFEKMNLSGNRVAEVFLHKTANGQYIAAVPDIHWSAKFNQIDELQDQFVHLQSSLNFHMFEGNTDELAKSIIGMVKKFNHKQDAI</sequence>
<accession>A0ABS5LBW8</accession>
<dbReference type="Proteomes" id="UP000682403">
    <property type="component" value="Unassembled WGS sequence"/>
</dbReference>